<keyword evidence="2" id="KW-1185">Reference proteome</keyword>
<dbReference type="EMBL" id="CAJVPS010000937">
    <property type="protein sequence ID" value="CAG8516138.1"/>
    <property type="molecule type" value="Genomic_DNA"/>
</dbReference>
<sequence>MVILLLPSTIPNYYGSISMQRGPKCNSTTSARFRELNHTTFYKATNPEYKTATESNQALINDADEEETSAPVLTIGIGDTITQEVNFQITQDQSTLSQEIAKFLPSKT</sequence>
<comment type="caution">
    <text evidence="1">The sequence shown here is derived from an EMBL/GenBank/DDBJ whole genome shotgun (WGS) entry which is preliminary data.</text>
</comment>
<evidence type="ECO:0000313" key="1">
    <source>
        <dbReference type="EMBL" id="CAG8516138.1"/>
    </source>
</evidence>
<proteinExistence type="predicted"/>
<evidence type="ECO:0000313" key="2">
    <source>
        <dbReference type="Proteomes" id="UP000789508"/>
    </source>
</evidence>
<dbReference type="AlphaFoldDB" id="A0A9N9A1V6"/>
<dbReference type="Proteomes" id="UP000789508">
    <property type="component" value="Unassembled WGS sequence"/>
</dbReference>
<protein>
    <submittedName>
        <fullName evidence="1">7084_t:CDS:1</fullName>
    </submittedName>
</protein>
<accession>A0A9N9A1V6</accession>
<reference evidence="1" key="1">
    <citation type="submission" date="2021-06" db="EMBL/GenBank/DDBJ databases">
        <authorList>
            <person name="Kallberg Y."/>
            <person name="Tangrot J."/>
            <person name="Rosling A."/>
        </authorList>
    </citation>
    <scope>NUCLEOTIDE SEQUENCE</scope>
    <source>
        <strain evidence="1">FL130A</strain>
    </source>
</reference>
<gene>
    <name evidence="1" type="ORF">ALEPTO_LOCUS4226</name>
</gene>
<name>A0A9N9A1V6_9GLOM</name>
<organism evidence="1 2">
    <name type="scientific">Ambispora leptoticha</name>
    <dbReference type="NCBI Taxonomy" id="144679"/>
    <lineage>
        <taxon>Eukaryota</taxon>
        <taxon>Fungi</taxon>
        <taxon>Fungi incertae sedis</taxon>
        <taxon>Mucoromycota</taxon>
        <taxon>Glomeromycotina</taxon>
        <taxon>Glomeromycetes</taxon>
        <taxon>Archaeosporales</taxon>
        <taxon>Ambisporaceae</taxon>
        <taxon>Ambispora</taxon>
    </lineage>
</organism>